<feature type="chain" id="PRO_5038708090" evidence="4">
    <location>
        <begin position="23"/>
        <end position="437"/>
    </location>
</feature>
<keyword evidence="2" id="KW-0813">Transport</keyword>
<dbReference type="EMBL" id="SNXZ01000001">
    <property type="protein sequence ID" value="TDQ05969.1"/>
    <property type="molecule type" value="Genomic_DNA"/>
</dbReference>
<keyword evidence="6" id="KW-1185">Reference proteome</keyword>
<feature type="signal peptide" evidence="4">
    <location>
        <begin position="1"/>
        <end position="22"/>
    </location>
</feature>
<name>A0A4R6SP68_LABRH</name>
<evidence type="ECO:0000313" key="5">
    <source>
        <dbReference type="EMBL" id="TDQ05969.1"/>
    </source>
</evidence>
<dbReference type="GO" id="GO:0055052">
    <property type="term" value="C:ATP-binding cassette (ABC) transporter complex, substrate-binding subunit-containing"/>
    <property type="evidence" value="ECO:0007669"/>
    <property type="project" value="TreeGrafter"/>
</dbReference>
<protein>
    <submittedName>
        <fullName evidence="5">Carbohydrate ABC transporter substrate-binding protein (CUT1 family)</fullName>
    </submittedName>
</protein>
<dbReference type="GO" id="GO:0015768">
    <property type="term" value="P:maltose transport"/>
    <property type="evidence" value="ECO:0007669"/>
    <property type="project" value="TreeGrafter"/>
</dbReference>
<dbReference type="GO" id="GO:1901982">
    <property type="term" value="F:maltose binding"/>
    <property type="evidence" value="ECO:0007669"/>
    <property type="project" value="TreeGrafter"/>
</dbReference>
<evidence type="ECO:0000313" key="6">
    <source>
        <dbReference type="Proteomes" id="UP000295444"/>
    </source>
</evidence>
<dbReference type="PANTHER" id="PTHR30061:SF50">
    <property type="entry name" value="MALTOSE_MALTODEXTRIN-BINDING PERIPLASMIC PROTEIN"/>
    <property type="match status" value="1"/>
</dbReference>
<reference evidence="5 6" key="1">
    <citation type="submission" date="2019-03" db="EMBL/GenBank/DDBJ databases">
        <title>Genomic Encyclopedia of Type Strains, Phase IV (KMG-IV): sequencing the most valuable type-strain genomes for metagenomic binning, comparative biology and taxonomic classification.</title>
        <authorList>
            <person name="Goeker M."/>
        </authorList>
    </citation>
    <scope>NUCLEOTIDE SEQUENCE [LARGE SCALE GENOMIC DNA]</scope>
    <source>
        <strain evidence="5 6">DSM 45361</strain>
    </source>
</reference>
<dbReference type="PROSITE" id="PS51257">
    <property type="entry name" value="PROKAR_LIPOPROTEIN"/>
    <property type="match status" value="1"/>
</dbReference>
<evidence type="ECO:0000256" key="1">
    <source>
        <dbReference type="ARBA" id="ARBA00008520"/>
    </source>
</evidence>
<accession>A0A4R6SP68</accession>
<dbReference type="InterPro" id="IPR006059">
    <property type="entry name" value="SBP"/>
</dbReference>
<evidence type="ECO:0000256" key="4">
    <source>
        <dbReference type="SAM" id="SignalP"/>
    </source>
</evidence>
<evidence type="ECO:0000256" key="3">
    <source>
        <dbReference type="ARBA" id="ARBA00022729"/>
    </source>
</evidence>
<evidence type="ECO:0000256" key="2">
    <source>
        <dbReference type="ARBA" id="ARBA00022448"/>
    </source>
</evidence>
<gene>
    <name evidence="5" type="ORF">EV186_1011947</name>
</gene>
<dbReference type="Gene3D" id="3.40.190.10">
    <property type="entry name" value="Periplasmic binding protein-like II"/>
    <property type="match status" value="2"/>
</dbReference>
<dbReference type="SUPFAM" id="SSF53850">
    <property type="entry name" value="Periplasmic binding protein-like II"/>
    <property type="match status" value="1"/>
</dbReference>
<dbReference type="Proteomes" id="UP000295444">
    <property type="component" value="Unassembled WGS sequence"/>
</dbReference>
<comment type="similarity">
    <text evidence="1">Belongs to the bacterial solute-binding protein 1 family.</text>
</comment>
<dbReference type="GO" id="GO:0042956">
    <property type="term" value="P:maltodextrin transmembrane transport"/>
    <property type="evidence" value="ECO:0007669"/>
    <property type="project" value="TreeGrafter"/>
</dbReference>
<dbReference type="PANTHER" id="PTHR30061">
    <property type="entry name" value="MALTOSE-BINDING PERIPLASMIC PROTEIN"/>
    <property type="match status" value="1"/>
</dbReference>
<keyword evidence="3 4" id="KW-0732">Signal</keyword>
<dbReference type="Pfam" id="PF01547">
    <property type="entry name" value="SBP_bac_1"/>
    <property type="match status" value="1"/>
</dbReference>
<organism evidence="5 6">
    <name type="scientific">Labedaea rhizosphaerae</name>
    <dbReference type="NCBI Taxonomy" id="598644"/>
    <lineage>
        <taxon>Bacteria</taxon>
        <taxon>Bacillati</taxon>
        <taxon>Actinomycetota</taxon>
        <taxon>Actinomycetes</taxon>
        <taxon>Pseudonocardiales</taxon>
        <taxon>Pseudonocardiaceae</taxon>
        <taxon>Labedaea</taxon>
    </lineage>
</organism>
<comment type="caution">
    <text evidence="5">The sequence shown here is derived from an EMBL/GenBank/DDBJ whole genome shotgun (WGS) entry which is preliminary data.</text>
</comment>
<proteinExistence type="inferred from homology"/>
<dbReference type="AlphaFoldDB" id="A0A4R6SP68"/>
<sequence length="437" mass="46715">MKLVRFTRIAALGAAIALAVTACGSDDGGSAGKGSSAAPAPDPATLTVWQMGSGSPEQTAFLDGVEKEFKQKHPKTDVVIKYVPWPDVATTFQKASAGGEGPDVTEVGNTDVQSHIALEDFADITDMVNAWPEGKDLNKGALANDQSNGKTYAVPWYGGVRGIWYRKDWFQELGIQIPTTWDQLTAAAQKIQQAKHIPGIGAPSDQTNALVSFIWADGGDVAVKDGEKWVGKLDQPQALDAVNYYTGLVTQSKVAPTKYIGKNELQGPQQDFALGQLGMYIDGSWAYPQLEKISKANSTKWGTFPIPGKTGGLAPVFSGGSDLAVWNASKNKQVAFDYITVLNSKKNAAQFADTLKFLPQFDDVLKSDKYTKDPLMGAFAQATAAGVKFTPTSAGWAEFEQSKKVLPNAVKSIMQGQSAAEVLKKANEQANELLNAS</sequence>